<protein>
    <submittedName>
        <fullName evidence="1">Uncharacterized protein</fullName>
    </submittedName>
</protein>
<name>A0A7U8GT20_NEPCE</name>
<organism evidence="1 2">
    <name type="scientific">Neptuniibacter caesariensis</name>
    <dbReference type="NCBI Taxonomy" id="207954"/>
    <lineage>
        <taxon>Bacteria</taxon>
        <taxon>Pseudomonadati</taxon>
        <taxon>Pseudomonadota</taxon>
        <taxon>Gammaproteobacteria</taxon>
        <taxon>Oceanospirillales</taxon>
        <taxon>Oceanospirillaceae</taxon>
        <taxon>Neptuniibacter</taxon>
    </lineage>
</organism>
<gene>
    <name evidence="1" type="ORF">MED92_03473</name>
</gene>
<reference evidence="1 2" key="1">
    <citation type="submission" date="2006-02" db="EMBL/GenBank/DDBJ databases">
        <authorList>
            <person name="Pinhassi J."/>
            <person name="Pedros-Alio C."/>
            <person name="Ferriera S."/>
            <person name="Johnson J."/>
            <person name="Kravitz S."/>
            <person name="Halpern A."/>
            <person name="Remington K."/>
            <person name="Beeson K."/>
            <person name="Tran B."/>
            <person name="Rogers Y.-H."/>
            <person name="Friedman R."/>
            <person name="Venter J.C."/>
        </authorList>
    </citation>
    <scope>NUCLEOTIDE SEQUENCE [LARGE SCALE GENOMIC DNA]</scope>
    <source>
        <strain evidence="1 2">MED92</strain>
    </source>
</reference>
<proteinExistence type="predicted"/>
<dbReference type="Proteomes" id="UP000002171">
    <property type="component" value="Unassembled WGS sequence"/>
</dbReference>
<evidence type="ECO:0000313" key="1">
    <source>
        <dbReference type="EMBL" id="EAR61976.1"/>
    </source>
</evidence>
<dbReference type="EMBL" id="AAOW01000005">
    <property type="protein sequence ID" value="EAR61976.1"/>
    <property type="molecule type" value="Genomic_DNA"/>
</dbReference>
<keyword evidence="2" id="KW-1185">Reference proteome</keyword>
<accession>A0A7U8GT20</accession>
<comment type="caution">
    <text evidence="1">The sequence shown here is derived from an EMBL/GenBank/DDBJ whole genome shotgun (WGS) entry which is preliminary data.</text>
</comment>
<dbReference type="AlphaFoldDB" id="A0A7U8GT20"/>
<evidence type="ECO:0000313" key="2">
    <source>
        <dbReference type="Proteomes" id="UP000002171"/>
    </source>
</evidence>
<sequence>MFEFTEHDIFLLDVTVEKKQEGHSNHSACA</sequence>